<evidence type="ECO:0000313" key="4">
    <source>
        <dbReference type="EMBL" id="TWU22521.1"/>
    </source>
</evidence>
<dbReference type="AlphaFoldDB" id="A0A5C6CGW2"/>
<protein>
    <submittedName>
        <fullName evidence="4">Outer membrane biogenesis protein BamB</fullName>
    </submittedName>
</protein>
<dbReference type="InterPro" id="IPR015943">
    <property type="entry name" value="WD40/YVTN_repeat-like_dom_sf"/>
</dbReference>
<dbReference type="PANTHER" id="PTHR34512">
    <property type="entry name" value="CELL SURFACE PROTEIN"/>
    <property type="match status" value="1"/>
</dbReference>
<dbReference type="SUPFAM" id="SSF50998">
    <property type="entry name" value="Quinoprotein alcohol dehydrogenase-like"/>
    <property type="match status" value="1"/>
</dbReference>
<evidence type="ECO:0000313" key="5">
    <source>
        <dbReference type="Proteomes" id="UP000316304"/>
    </source>
</evidence>
<dbReference type="EMBL" id="SJPT01000005">
    <property type="protein sequence ID" value="TWU22521.1"/>
    <property type="molecule type" value="Genomic_DNA"/>
</dbReference>
<proteinExistence type="predicted"/>
<feature type="transmembrane region" description="Helical" evidence="2">
    <location>
        <begin position="91"/>
        <end position="114"/>
    </location>
</feature>
<dbReference type="InterPro" id="IPR011047">
    <property type="entry name" value="Quinoprotein_ADH-like_sf"/>
</dbReference>
<accession>A0A5C6CGW2</accession>
<feature type="region of interest" description="Disordered" evidence="1">
    <location>
        <begin position="22"/>
        <end position="51"/>
    </location>
</feature>
<sequence>MNENRASSSAAAPSSHVLGLVVTESNQAASPDPAAGSEPPSDNASQPDDASARVIDREPNYLLRMTVVAIVAGLMVYLLQRFVSERDHQNANLFSFGVIGVALLILLTQLFRLAQNHGHRLLVPIAVVVVTALLATLIRFDGFSGEMMPQFKPRFWNGNQPERPSLVTGSLQTLTPLEESESTVALEGSSGFLGNNRTGFIAQRHFQVPRSEAEVEVLWNQGIGEGWSGFAIANDRAITLEQRDQIESVSCYRLGDGSLLWGVNHQARHEHPLGGIGPRSTPTIVGDRVYALGATGKLWCIDLNTGEEIWTADLLELAGWNQTQSETAIPWGRSASPLIVDGLCVVPFGGSRDPAIPPSDLAKSGRSLIAFDAASGEIRWTAGEDQISYASPITLTLGGERQLVSVNETTISGHRIQDGFPLWSIEWPGQTNTSANCSTVTPAGVNRFLVGKGYGGGSALAEVKRDSDATWNAQSVWRSGRILKTKFADTVVVGETAYALSNGSLEAVAIDDGKRRWQQPRGERSGQGQILVCEDTIVVQNETGEILFVELNEDRYSVLLRLSALDSKTWNVPTIAGRHLIVRNDREVICFLLPERESS</sequence>
<dbReference type="RefSeq" id="WP_231612399.1">
    <property type="nucleotide sequence ID" value="NZ_SJPT01000005.1"/>
</dbReference>
<keyword evidence="2" id="KW-0812">Transmembrane</keyword>
<feature type="transmembrane region" description="Helical" evidence="2">
    <location>
        <begin position="61"/>
        <end position="79"/>
    </location>
</feature>
<dbReference type="PANTHER" id="PTHR34512:SF30">
    <property type="entry name" value="OUTER MEMBRANE PROTEIN ASSEMBLY FACTOR BAMB"/>
    <property type="match status" value="1"/>
</dbReference>
<organism evidence="4 5">
    <name type="scientific">Novipirellula galeiformis</name>
    <dbReference type="NCBI Taxonomy" id="2528004"/>
    <lineage>
        <taxon>Bacteria</taxon>
        <taxon>Pseudomonadati</taxon>
        <taxon>Planctomycetota</taxon>
        <taxon>Planctomycetia</taxon>
        <taxon>Pirellulales</taxon>
        <taxon>Pirellulaceae</taxon>
        <taxon>Novipirellula</taxon>
    </lineage>
</organism>
<feature type="domain" description="Pyrrolo-quinoline quinone repeat" evidence="3">
    <location>
        <begin position="247"/>
        <end position="519"/>
    </location>
</feature>
<dbReference type="Pfam" id="PF13360">
    <property type="entry name" value="PQQ_2"/>
    <property type="match status" value="1"/>
</dbReference>
<reference evidence="4 5" key="1">
    <citation type="submission" date="2019-02" db="EMBL/GenBank/DDBJ databases">
        <title>Deep-cultivation of Planctomycetes and their phenomic and genomic characterization uncovers novel biology.</title>
        <authorList>
            <person name="Wiegand S."/>
            <person name="Jogler M."/>
            <person name="Boedeker C."/>
            <person name="Pinto D."/>
            <person name="Vollmers J."/>
            <person name="Rivas-Marin E."/>
            <person name="Kohn T."/>
            <person name="Peeters S.H."/>
            <person name="Heuer A."/>
            <person name="Rast P."/>
            <person name="Oberbeckmann S."/>
            <person name="Bunk B."/>
            <person name="Jeske O."/>
            <person name="Meyerdierks A."/>
            <person name="Storesund J.E."/>
            <person name="Kallscheuer N."/>
            <person name="Luecker S."/>
            <person name="Lage O.M."/>
            <person name="Pohl T."/>
            <person name="Merkel B.J."/>
            <person name="Hornburger P."/>
            <person name="Mueller R.-W."/>
            <person name="Bruemmer F."/>
            <person name="Labrenz M."/>
            <person name="Spormann A.M."/>
            <person name="Op Den Camp H."/>
            <person name="Overmann J."/>
            <person name="Amann R."/>
            <person name="Jetten M.S.M."/>
            <person name="Mascher T."/>
            <person name="Medema M.H."/>
            <person name="Devos D.P."/>
            <person name="Kaster A.-K."/>
            <person name="Ovreas L."/>
            <person name="Rohde M."/>
            <person name="Galperin M.Y."/>
            <person name="Jogler C."/>
        </authorList>
    </citation>
    <scope>NUCLEOTIDE SEQUENCE [LARGE SCALE GENOMIC DNA]</scope>
    <source>
        <strain evidence="4 5">Pla52o</strain>
    </source>
</reference>
<evidence type="ECO:0000256" key="2">
    <source>
        <dbReference type="SAM" id="Phobius"/>
    </source>
</evidence>
<dbReference type="InterPro" id="IPR002372">
    <property type="entry name" value="PQQ_rpt_dom"/>
</dbReference>
<keyword evidence="5" id="KW-1185">Reference proteome</keyword>
<gene>
    <name evidence="4" type="ORF">Pla52o_35800</name>
</gene>
<dbReference type="Gene3D" id="2.130.10.10">
    <property type="entry name" value="YVTN repeat-like/Quinoprotein amine dehydrogenase"/>
    <property type="match status" value="1"/>
</dbReference>
<comment type="caution">
    <text evidence="4">The sequence shown here is derived from an EMBL/GenBank/DDBJ whole genome shotgun (WGS) entry which is preliminary data.</text>
</comment>
<dbReference type="SMART" id="SM00564">
    <property type="entry name" value="PQQ"/>
    <property type="match status" value="3"/>
</dbReference>
<evidence type="ECO:0000259" key="3">
    <source>
        <dbReference type="Pfam" id="PF13360"/>
    </source>
</evidence>
<name>A0A5C6CGW2_9BACT</name>
<keyword evidence="2" id="KW-0472">Membrane</keyword>
<evidence type="ECO:0000256" key="1">
    <source>
        <dbReference type="SAM" id="MobiDB-lite"/>
    </source>
</evidence>
<dbReference type="InterPro" id="IPR018391">
    <property type="entry name" value="PQQ_b-propeller_rpt"/>
</dbReference>
<dbReference type="Proteomes" id="UP000316304">
    <property type="component" value="Unassembled WGS sequence"/>
</dbReference>
<keyword evidence="2" id="KW-1133">Transmembrane helix</keyword>
<feature type="transmembrane region" description="Helical" evidence="2">
    <location>
        <begin position="121"/>
        <end position="140"/>
    </location>
</feature>